<evidence type="ECO:0008006" key="3">
    <source>
        <dbReference type="Google" id="ProtNLM"/>
    </source>
</evidence>
<sequence>MNLINRHLDKNNLHHAYLIEGAREEIVPEVFDFIKSLGIETAGNADVSHISLDSFKIEDARNLKSYATEKSFSNQKNGKKIFIISANSFLLEAQNTMLKMFEEPIENTHFFIIVPDVNSLLKTLVSRFYLISTRQDLEEEGKDAEKFISLPLQKRIDFIKELLAESEEDEEGNEIVALDSARSRALKFLNALEFTLHQKLVSKRHFDIGFFEHLFKIREFLRMPGSSAKTLMESVALVIPNL</sequence>
<dbReference type="Pfam" id="PF13177">
    <property type="entry name" value="DNA_pol3_delta2"/>
    <property type="match status" value="1"/>
</dbReference>
<dbReference type="SUPFAM" id="SSF52540">
    <property type="entry name" value="P-loop containing nucleoside triphosphate hydrolases"/>
    <property type="match status" value="1"/>
</dbReference>
<dbReference type="InterPro" id="IPR027417">
    <property type="entry name" value="P-loop_NTPase"/>
</dbReference>
<proteinExistence type="predicted"/>
<protein>
    <recommendedName>
        <fullName evidence="3">DNA polymerase III subunit delta</fullName>
    </recommendedName>
</protein>
<reference evidence="1 2" key="1">
    <citation type="journal article" date="2016" name="Nat. Commun.">
        <title>Thousands of microbial genomes shed light on interconnected biogeochemical processes in an aquifer system.</title>
        <authorList>
            <person name="Anantharaman K."/>
            <person name="Brown C.T."/>
            <person name="Hug L.A."/>
            <person name="Sharon I."/>
            <person name="Castelle C.J."/>
            <person name="Probst A.J."/>
            <person name="Thomas B.C."/>
            <person name="Singh A."/>
            <person name="Wilkins M.J."/>
            <person name="Karaoz U."/>
            <person name="Brodie E.L."/>
            <person name="Williams K.H."/>
            <person name="Hubbard S.S."/>
            <person name="Banfield J.F."/>
        </authorList>
    </citation>
    <scope>NUCLEOTIDE SEQUENCE [LARGE SCALE GENOMIC DNA]</scope>
</reference>
<gene>
    <name evidence="1" type="ORF">A3I23_00775</name>
</gene>
<accession>A0A1F6Y6A4</accession>
<dbReference type="EMBL" id="MFVL01000009">
    <property type="protein sequence ID" value="OGJ01876.1"/>
    <property type="molecule type" value="Genomic_DNA"/>
</dbReference>
<evidence type="ECO:0000313" key="2">
    <source>
        <dbReference type="Proteomes" id="UP000177693"/>
    </source>
</evidence>
<comment type="caution">
    <text evidence="1">The sequence shown here is derived from an EMBL/GenBank/DDBJ whole genome shotgun (WGS) entry which is preliminary data.</text>
</comment>
<dbReference type="AlphaFoldDB" id="A0A1F6Y6A4"/>
<evidence type="ECO:0000313" key="1">
    <source>
        <dbReference type="EMBL" id="OGJ01876.1"/>
    </source>
</evidence>
<name>A0A1F6Y6A4_9BACT</name>
<dbReference type="Gene3D" id="3.40.50.300">
    <property type="entry name" value="P-loop containing nucleotide triphosphate hydrolases"/>
    <property type="match status" value="1"/>
</dbReference>
<organism evidence="1 2">
    <name type="scientific">Candidatus Nomurabacteria bacterium RIFCSPLOWO2_02_FULL_40_67</name>
    <dbReference type="NCBI Taxonomy" id="1801787"/>
    <lineage>
        <taxon>Bacteria</taxon>
        <taxon>Candidatus Nomuraibacteriota</taxon>
    </lineage>
</organism>
<dbReference type="Proteomes" id="UP000177693">
    <property type="component" value="Unassembled WGS sequence"/>
</dbReference>